<dbReference type="EMBL" id="AVOT02063359">
    <property type="protein sequence ID" value="MBW0556093.1"/>
    <property type="molecule type" value="Genomic_DNA"/>
</dbReference>
<accession>A0A9Q3J5U2</accession>
<comment type="caution">
    <text evidence="1">The sequence shown here is derived from an EMBL/GenBank/DDBJ whole genome shotgun (WGS) entry which is preliminary data.</text>
</comment>
<gene>
    <name evidence="1" type="ORF">O181_095808</name>
</gene>
<dbReference type="Proteomes" id="UP000765509">
    <property type="component" value="Unassembled WGS sequence"/>
</dbReference>
<protein>
    <submittedName>
        <fullName evidence="1">Uncharacterized protein</fullName>
    </submittedName>
</protein>
<evidence type="ECO:0000313" key="2">
    <source>
        <dbReference type="Proteomes" id="UP000765509"/>
    </source>
</evidence>
<proteinExistence type="predicted"/>
<name>A0A9Q3J5U2_9BASI</name>
<organism evidence="1 2">
    <name type="scientific">Austropuccinia psidii MF-1</name>
    <dbReference type="NCBI Taxonomy" id="1389203"/>
    <lineage>
        <taxon>Eukaryota</taxon>
        <taxon>Fungi</taxon>
        <taxon>Dikarya</taxon>
        <taxon>Basidiomycota</taxon>
        <taxon>Pucciniomycotina</taxon>
        <taxon>Pucciniomycetes</taxon>
        <taxon>Pucciniales</taxon>
        <taxon>Sphaerophragmiaceae</taxon>
        <taxon>Austropuccinia</taxon>
    </lineage>
</organism>
<keyword evidence="2" id="KW-1185">Reference proteome</keyword>
<evidence type="ECO:0000313" key="1">
    <source>
        <dbReference type="EMBL" id="MBW0556093.1"/>
    </source>
</evidence>
<reference evidence="1" key="1">
    <citation type="submission" date="2021-03" db="EMBL/GenBank/DDBJ databases">
        <title>Draft genome sequence of rust myrtle Austropuccinia psidii MF-1, a brazilian biotype.</title>
        <authorList>
            <person name="Quecine M.C."/>
            <person name="Pachon D.M.R."/>
            <person name="Bonatelli M.L."/>
            <person name="Correr F.H."/>
            <person name="Franceschini L.M."/>
            <person name="Leite T.F."/>
            <person name="Margarido G.R.A."/>
            <person name="Almeida C.A."/>
            <person name="Ferrarezi J.A."/>
            <person name="Labate C.A."/>
        </authorList>
    </citation>
    <scope>NUCLEOTIDE SEQUENCE</scope>
    <source>
        <strain evidence="1">MF-1</strain>
    </source>
</reference>
<sequence length="439" mass="49693">MTCAIKICLFSFIVIFWRTGYVYCGIFDLFKQGSGLFGKTKDGLEAGHTSEGLNAGKGLKPNEPLFHDVGGSPYHKLPDFESGGKRPLLPKMQKPSRLANVRGRLNLLMPSSREMKKLVATVNNIFEQLLQKLYERFQIVLMGRRYLKNIAEFTKKFEKSPVEGQVTLLKTTFEDLTNPNIERSVNEWQKWIDNFEKITQIKLEFSSGPLSVEMEIQMGLCNLIARAQDAVKGSSRIMTLQRVELLQRGLFHRLFANLNTWEKITELKKIKWGEEFLNLEPNLLATAEDAKAMEHQLMSDEYVGRAFSKLKALSGKSDDFEFQNALNRLIGLAVKNTEIKLPPPMKLEQIISTAGSPQNIPQVKLVSPLQKTAATTGLVYAHQSILSKYGLALTETQKRAVDDAIRTIVKQEDGRFTLNYPNLEKLSTEVKNTEPLVQH</sequence>
<dbReference type="AlphaFoldDB" id="A0A9Q3J5U2"/>